<dbReference type="FunFam" id="3.30.160.60:FF:000149">
    <property type="entry name" value="Zinc finger protein 569"/>
    <property type="match status" value="1"/>
</dbReference>
<dbReference type="GO" id="GO:0001228">
    <property type="term" value="F:DNA-binding transcription activator activity, RNA polymerase II-specific"/>
    <property type="evidence" value="ECO:0007669"/>
    <property type="project" value="TreeGrafter"/>
</dbReference>
<dbReference type="CDD" id="cd07765">
    <property type="entry name" value="KRAB_A-box"/>
    <property type="match status" value="1"/>
</dbReference>
<feature type="domain" description="C2H2-type" evidence="18">
    <location>
        <begin position="997"/>
        <end position="1021"/>
    </location>
</feature>
<dbReference type="FunFam" id="3.30.160.60:FF:000176">
    <property type="entry name" value="zinc finger protein 70"/>
    <property type="match status" value="1"/>
</dbReference>
<feature type="domain" description="C2H2-type" evidence="18">
    <location>
        <begin position="698"/>
        <end position="725"/>
    </location>
</feature>
<feature type="domain" description="C2H2-type" evidence="18">
    <location>
        <begin position="493"/>
        <end position="520"/>
    </location>
</feature>
<keyword evidence="10" id="KW-0805">Transcription regulation</keyword>
<evidence type="ECO:0000313" key="22">
    <source>
        <dbReference type="Proteomes" id="UP001152836"/>
    </source>
</evidence>
<feature type="compositionally biased region" description="Basic and acidic residues" evidence="17">
    <location>
        <begin position="332"/>
        <end position="342"/>
    </location>
</feature>
<evidence type="ECO:0000256" key="5">
    <source>
        <dbReference type="ARBA" id="ARBA00022723"/>
    </source>
</evidence>
<dbReference type="Pfam" id="PF02023">
    <property type="entry name" value="SCAN"/>
    <property type="match status" value="1"/>
</dbReference>
<evidence type="ECO:0000259" key="18">
    <source>
        <dbReference type="PROSITE" id="PS50157"/>
    </source>
</evidence>
<keyword evidence="7 15" id="KW-0863">Zinc-finger</keyword>
<dbReference type="GO" id="GO:0000978">
    <property type="term" value="F:RNA polymerase II cis-regulatory region sequence-specific DNA binding"/>
    <property type="evidence" value="ECO:0007669"/>
    <property type="project" value="TreeGrafter"/>
</dbReference>
<feature type="domain" description="C2H2-type" evidence="18">
    <location>
        <begin position="465"/>
        <end position="492"/>
    </location>
</feature>
<evidence type="ECO:0000256" key="11">
    <source>
        <dbReference type="ARBA" id="ARBA00023125"/>
    </source>
</evidence>
<dbReference type="FunFam" id="3.30.160.60:FF:000151">
    <property type="entry name" value="Zinc finger and SCAN domain-containing 21"/>
    <property type="match status" value="1"/>
</dbReference>
<keyword evidence="12" id="KW-0804">Transcription</keyword>
<evidence type="ECO:0000256" key="7">
    <source>
        <dbReference type="ARBA" id="ARBA00022771"/>
    </source>
</evidence>
<dbReference type="SUPFAM" id="SSF109640">
    <property type="entry name" value="KRAB domain (Kruppel-associated box)"/>
    <property type="match status" value="1"/>
</dbReference>
<feature type="domain" description="C2H2-type" evidence="18">
    <location>
        <begin position="667"/>
        <end position="697"/>
    </location>
</feature>
<comment type="subcellular location">
    <subcellularLocation>
        <location evidence="2 16">Nucleus</location>
    </subcellularLocation>
</comment>
<evidence type="ECO:0000259" key="20">
    <source>
        <dbReference type="PROSITE" id="PS50805"/>
    </source>
</evidence>
<dbReference type="FunFam" id="3.30.160.60:FF:000690">
    <property type="entry name" value="Zinc finger protein 354C"/>
    <property type="match status" value="1"/>
</dbReference>
<organism evidence="21 22">
    <name type="scientific">Phodopus roborovskii</name>
    <name type="common">Roborovski's desert hamster</name>
    <name type="synonym">Cricetulus roborovskii</name>
    <dbReference type="NCBI Taxonomy" id="109678"/>
    <lineage>
        <taxon>Eukaryota</taxon>
        <taxon>Metazoa</taxon>
        <taxon>Chordata</taxon>
        <taxon>Craniata</taxon>
        <taxon>Vertebrata</taxon>
        <taxon>Euteleostomi</taxon>
        <taxon>Mammalia</taxon>
        <taxon>Eutheria</taxon>
        <taxon>Euarchontoglires</taxon>
        <taxon>Glires</taxon>
        <taxon>Rodentia</taxon>
        <taxon>Myomorpha</taxon>
        <taxon>Muroidea</taxon>
        <taxon>Cricetidae</taxon>
        <taxon>Cricetinae</taxon>
        <taxon>Phodopus</taxon>
    </lineage>
</organism>
<dbReference type="GO" id="GO:0044726">
    <property type="term" value="P:epigenetic programing of female pronucleus"/>
    <property type="evidence" value="ECO:0007669"/>
    <property type="project" value="UniProtKB-ARBA"/>
</dbReference>
<keyword evidence="11" id="KW-0238">DNA-binding</keyword>
<comment type="similarity">
    <text evidence="3">Belongs to the krueppel C2H2-type zinc-finger protein family.</text>
</comment>
<dbReference type="Gene3D" id="1.10.4020.10">
    <property type="entry name" value="DNA breaking-rejoining enzymes"/>
    <property type="match status" value="1"/>
</dbReference>
<dbReference type="FunFam" id="3.30.160.60:FF:000566">
    <property type="entry name" value="zinc finger protein 133 isoform X2"/>
    <property type="match status" value="1"/>
</dbReference>
<dbReference type="GO" id="GO:0045892">
    <property type="term" value="P:negative regulation of DNA-templated transcription"/>
    <property type="evidence" value="ECO:0007669"/>
    <property type="project" value="UniProtKB-ARBA"/>
</dbReference>
<dbReference type="SUPFAM" id="SSF47353">
    <property type="entry name" value="Retrovirus capsid dimerization domain-like"/>
    <property type="match status" value="1"/>
</dbReference>
<feature type="domain" description="C2H2-type" evidence="18">
    <location>
        <begin position="779"/>
        <end position="806"/>
    </location>
</feature>
<evidence type="ECO:0000256" key="3">
    <source>
        <dbReference type="ARBA" id="ARBA00006991"/>
    </source>
</evidence>
<comment type="function">
    <text evidence="1">May be involved in transcriptional regulation.</text>
</comment>
<dbReference type="PANTHER" id="PTHR24376:SF38">
    <property type="entry name" value="ZINC FINGER PROTEIN 445"/>
    <property type="match status" value="1"/>
</dbReference>
<evidence type="ECO:0000256" key="10">
    <source>
        <dbReference type="ARBA" id="ARBA00023015"/>
    </source>
</evidence>
<feature type="region of interest" description="Disordered" evidence="17">
    <location>
        <begin position="330"/>
        <end position="378"/>
    </location>
</feature>
<comment type="caution">
    <text evidence="21">The sequence shown here is derived from an EMBL/GenBank/DDBJ whole genome shotgun (WGS) entry which is preliminary data.</text>
</comment>
<feature type="domain" description="C2H2-type" evidence="18">
    <location>
        <begin position="857"/>
        <end position="884"/>
    </location>
</feature>
<evidence type="ECO:0000256" key="14">
    <source>
        <dbReference type="ARBA" id="ARBA00067827"/>
    </source>
</evidence>
<dbReference type="Pfam" id="PF00096">
    <property type="entry name" value="zf-C2H2"/>
    <property type="match status" value="7"/>
</dbReference>
<keyword evidence="22" id="KW-1185">Reference proteome</keyword>
<feature type="compositionally biased region" description="Basic and acidic residues" evidence="17">
    <location>
        <begin position="552"/>
        <end position="582"/>
    </location>
</feature>
<feature type="domain" description="KRAB" evidence="20">
    <location>
        <begin position="217"/>
        <end position="287"/>
    </location>
</feature>
<evidence type="ECO:0000256" key="1">
    <source>
        <dbReference type="ARBA" id="ARBA00003767"/>
    </source>
</evidence>
<protein>
    <recommendedName>
        <fullName evidence="14">Zinc finger protein 445</fullName>
    </recommendedName>
</protein>
<dbReference type="PROSITE" id="PS50157">
    <property type="entry name" value="ZINC_FINGER_C2H2_2"/>
    <property type="match status" value="13"/>
</dbReference>
<dbReference type="SUPFAM" id="SSF57667">
    <property type="entry name" value="beta-beta-alpha zinc fingers"/>
    <property type="match status" value="7"/>
</dbReference>
<feature type="domain" description="C2H2-type" evidence="18">
    <location>
        <begin position="751"/>
        <end position="778"/>
    </location>
</feature>
<reference evidence="21" key="1">
    <citation type="submission" date="2022-06" db="EMBL/GenBank/DDBJ databases">
        <authorList>
            <person name="Andreotti S."/>
            <person name="Wyler E."/>
        </authorList>
    </citation>
    <scope>NUCLEOTIDE SEQUENCE</scope>
</reference>
<dbReference type="SMART" id="SM00431">
    <property type="entry name" value="SCAN"/>
    <property type="match status" value="1"/>
</dbReference>
<evidence type="ECO:0000256" key="8">
    <source>
        <dbReference type="ARBA" id="ARBA00022833"/>
    </source>
</evidence>
<feature type="domain" description="C2H2-type" evidence="18">
    <location>
        <begin position="600"/>
        <end position="627"/>
    </location>
</feature>
<evidence type="ECO:0000256" key="9">
    <source>
        <dbReference type="ARBA" id="ARBA00022843"/>
    </source>
</evidence>
<name>A0AAU9YS43_PHORO</name>
<feature type="domain" description="C2H2-type" evidence="18">
    <location>
        <begin position="969"/>
        <end position="996"/>
    </location>
</feature>
<keyword evidence="6" id="KW-0677">Repeat</keyword>
<dbReference type="InterPro" id="IPR036236">
    <property type="entry name" value="Znf_C2H2_sf"/>
</dbReference>
<dbReference type="PROSITE" id="PS00028">
    <property type="entry name" value="ZINC_FINGER_C2H2_1"/>
    <property type="match status" value="11"/>
</dbReference>
<keyword evidence="8" id="KW-0862">Zinc</keyword>
<keyword evidence="13 16" id="KW-0539">Nucleus</keyword>
<sequence length="1021" mass="119385">MPPGRCYAAHASRKQGHLRVVKKEEEDDGYTSVQHARPQTLNRPGQELFRQLFRQLRYHESSGPLETLRRLQELCRWWMRPDVLSKAQMLELLVLEQFLSILPGELRTWVQLHCPESGSEVVALLEELRRDHHGIPLRDTCLAQSPDVHWIGTGTLQSSQIWSPTSHRKNSSALEDHLEPPCKIGVCNFLPGQDDSPTDSVPARFQTEDGTGCQEAMTFQDVEVTFSREEWACLDSAQRNLYRDVMLENYGNVVSVVESSPKPALISWLEARKPWVMNICKVQFERDSGTASKGGKPQIKSHKFILKQDPSEYTETFTVPLVCPETSVSEGTELKESSEQKNKLQKPCGSPIQVKEMKEGTDVSNKTGRDSEVSGSSDTLDVKHVKCESVTKKKQSFKHGRDRRFRKRSHHYNKKHVLGDTVERFGVYQSIYIRLRKSGARTGEKNFILSSCRQQEQSARTVMMYRCHDCGKTFKKSSHLEYHQRTHFEQKLFKCRVCEKAFKWRSNCVRHEKIHTGVKPYKCSSCEKSFQRLSAYRLHQETHTRKKLKSSQHKEALTDSLDLHQETQTRKKLESSQHKEAPEGSLDLNHLTDKGQENHLNCRYCGKSFSCKYYVLEHQRIHTQEKPYKCTKCRKTFRWQSNFSRHKRLHLQQEFCKQEKRREDFKQICNRSQHCEETFTQKKSLTEHKRSHTREKLYQCSECGKTSIYKSAHIMHMKLHVVKRKHENDLPANQDTASHIPPSSHSAEKSHKCKYCGKIFRIRSFLVIHERVHTREKPYKCRECGTAFRWSSNLSRHERQHSLHQQYECPESKEASSLESKVFTDQKPFWCQECGKTFTRKRSLLDHKGIHSGEKRFKCNLCEKSFDRNYRLVNHQRSHNTERPFQSQWRGKDLFGIHVRSVDQRKHSRMLQLEQSVHSDNPGLSSFRSARLNIQELSGKKPHKESQNPSDKSSRFIALQNIPTKRGCHKCNVCGKMFGKHSRLISHRRFHTRERPFKCKVCAKTFRWSSNLTRHLKNHVN</sequence>
<evidence type="ECO:0000256" key="16">
    <source>
        <dbReference type="PROSITE-ProRule" id="PRU00187"/>
    </source>
</evidence>
<keyword evidence="9" id="KW-0832">Ubl conjugation</keyword>
<dbReference type="InterPro" id="IPR003309">
    <property type="entry name" value="SCAN_dom"/>
</dbReference>
<dbReference type="InterPro" id="IPR036051">
    <property type="entry name" value="KRAB_dom_sf"/>
</dbReference>
<dbReference type="PANTHER" id="PTHR24376">
    <property type="entry name" value="ZINC FINGER PROTEIN"/>
    <property type="match status" value="1"/>
</dbReference>
<dbReference type="CDD" id="cd07936">
    <property type="entry name" value="SCAN"/>
    <property type="match status" value="1"/>
</dbReference>
<dbReference type="AlphaFoldDB" id="A0AAU9YS43"/>
<evidence type="ECO:0000256" key="12">
    <source>
        <dbReference type="ARBA" id="ARBA00023163"/>
    </source>
</evidence>
<evidence type="ECO:0000256" key="2">
    <source>
        <dbReference type="ARBA" id="ARBA00004123"/>
    </source>
</evidence>
<dbReference type="PROSITE" id="PS50804">
    <property type="entry name" value="SCAN_BOX"/>
    <property type="match status" value="1"/>
</dbReference>
<dbReference type="FunFam" id="3.30.160.60:FF:000710">
    <property type="entry name" value="Zinc finger protein 768"/>
    <property type="match status" value="1"/>
</dbReference>
<dbReference type="FunFam" id="1.10.4020.10:FF:000001">
    <property type="entry name" value="zinc finger protein 263 isoform X1"/>
    <property type="match status" value="1"/>
</dbReference>
<evidence type="ECO:0000259" key="19">
    <source>
        <dbReference type="PROSITE" id="PS50804"/>
    </source>
</evidence>
<keyword evidence="5" id="KW-0479">Metal-binding</keyword>
<dbReference type="Gene3D" id="6.10.140.140">
    <property type="match status" value="1"/>
</dbReference>
<gene>
    <name evidence="21" type="primary">Zfp445</name>
    <name evidence="21" type="ORF">PHOROB_LOCUS1489</name>
</gene>
<dbReference type="Pfam" id="PF01352">
    <property type="entry name" value="KRAB"/>
    <property type="match status" value="1"/>
</dbReference>
<evidence type="ECO:0000256" key="4">
    <source>
        <dbReference type="ARBA" id="ARBA00022499"/>
    </source>
</evidence>
<keyword evidence="4" id="KW-1017">Isopeptide bond</keyword>
<evidence type="ECO:0000313" key="21">
    <source>
        <dbReference type="EMBL" id="CAH6777592.1"/>
    </source>
</evidence>
<feature type="compositionally biased region" description="Basic and acidic residues" evidence="17">
    <location>
        <begin position="355"/>
        <end position="372"/>
    </location>
</feature>
<evidence type="ECO:0000256" key="17">
    <source>
        <dbReference type="SAM" id="MobiDB-lite"/>
    </source>
</evidence>
<feature type="domain" description="C2H2-type" evidence="18">
    <location>
        <begin position="829"/>
        <end position="856"/>
    </location>
</feature>
<dbReference type="InterPro" id="IPR013087">
    <property type="entry name" value="Znf_C2H2_type"/>
</dbReference>
<dbReference type="GO" id="GO:0008270">
    <property type="term" value="F:zinc ion binding"/>
    <property type="evidence" value="ECO:0007669"/>
    <property type="project" value="UniProtKB-KW"/>
</dbReference>
<dbReference type="GO" id="GO:0044027">
    <property type="term" value="P:negative regulation of gene expression via chromosomal CpG island methylation"/>
    <property type="evidence" value="ECO:0007669"/>
    <property type="project" value="UniProtKB-ARBA"/>
</dbReference>
<dbReference type="Proteomes" id="UP001152836">
    <property type="component" value="Unassembled WGS sequence"/>
</dbReference>
<dbReference type="FunFam" id="3.30.160.60:FF:000340">
    <property type="entry name" value="zinc finger protein 473 isoform X1"/>
    <property type="match status" value="1"/>
</dbReference>
<dbReference type="GO" id="GO:0010385">
    <property type="term" value="F:double-stranded methylated DNA binding"/>
    <property type="evidence" value="ECO:0007669"/>
    <property type="project" value="UniProtKB-ARBA"/>
</dbReference>
<dbReference type="SMART" id="SM00349">
    <property type="entry name" value="KRAB"/>
    <property type="match status" value="1"/>
</dbReference>
<accession>A0AAU9YS43</accession>
<dbReference type="FunFam" id="3.30.160.60:FF:000688">
    <property type="entry name" value="zinc finger protein 197 isoform X1"/>
    <property type="match status" value="1"/>
</dbReference>
<dbReference type="GO" id="GO:0005634">
    <property type="term" value="C:nucleus"/>
    <property type="evidence" value="ECO:0007669"/>
    <property type="project" value="UniProtKB-SubCell"/>
</dbReference>
<evidence type="ECO:0000256" key="6">
    <source>
        <dbReference type="ARBA" id="ARBA00022737"/>
    </source>
</evidence>
<dbReference type="FunFam" id="3.30.160.60:FF:000624">
    <property type="entry name" value="zinc finger protein 697"/>
    <property type="match status" value="1"/>
</dbReference>
<proteinExistence type="inferred from homology"/>
<feature type="region of interest" description="Disordered" evidence="17">
    <location>
        <begin position="541"/>
        <end position="591"/>
    </location>
</feature>
<evidence type="ECO:0000256" key="15">
    <source>
        <dbReference type="PROSITE-ProRule" id="PRU00042"/>
    </source>
</evidence>
<feature type="domain" description="SCAN box" evidence="19">
    <location>
        <begin position="50"/>
        <end position="131"/>
    </location>
</feature>
<dbReference type="EMBL" id="CALSGD010000279">
    <property type="protein sequence ID" value="CAH6777592.1"/>
    <property type="molecule type" value="Genomic_DNA"/>
</dbReference>
<dbReference type="PROSITE" id="PS50805">
    <property type="entry name" value="KRAB"/>
    <property type="match status" value="1"/>
</dbReference>
<dbReference type="InterPro" id="IPR001909">
    <property type="entry name" value="KRAB"/>
</dbReference>
<feature type="domain" description="C2H2-type" evidence="18">
    <location>
        <begin position="521"/>
        <end position="548"/>
    </location>
</feature>
<dbReference type="SMART" id="SM00355">
    <property type="entry name" value="ZnF_C2H2"/>
    <property type="match status" value="13"/>
</dbReference>
<dbReference type="FunFam" id="3.30.160.60:FF:000902">
    <property type="entry name" value="Zinc finger protein 445"/>
    <property type="match status" value="1"/>
</dbReference>
<dbReference type="InterPro" id="IPR038269">
    <property type="entry name" value="SCAN_sf"/>
</dbReference>
<dbReference type="Gene3D" id="3.30.160.60">
    <property type="entry name" value="Classic Zinc Finger"/>
    <property type="match status" value="12"/>
</dbReference>
<feature type="domain" description="C2H2-type" evidence="18">
    <location>
        <begin position="628"/>
        <end position="655"/>
    </location>
</feature>
<evidence type="ECO:0000256" key="13">
    <source>
        <dbReference type="ARBA" id="ARBA00023242"/>
    </source>
</evidence>